<feature type="domain" description="Core-binding (CB)" evidence="6">
    <location>
        <begin position="63"/>
        <end position="144"/>
    </location>
</feature>
<organism evidence="7 8">
    <name type="scientific">Bifidobacterium cuniculi</name>
    <dbReference type="NCBI Taxonomy" id="1688"/>
    <lineage>
        <taxon>Bacteria</taxon>
        <taxon>Bacillati</taxon>
        <taxon>Actinomycetota</taxon>
        <taxon>Actinomycetes</taxon>
        <taxon>Bifidobacteriales</taxon>
        <taxon>Bifidobacteriaceae</taxon>
        <taxon>Bifidobacterium</taxon>
    </lineage>
</organism>
<dbReference type="RefSeq" id="WP_033518519.1">
    <property type="nucleotide sequence ID" value="NZ_JGYV01000002.1"/>
</dbReference>
<dbReference type="PANTHER" id="PTHR30349:SF64">
    <property type="entry name" value="PROPHAGE INTEGRASE INTD-RELATED"/>
    <property type="match status" value="1"/>
</dbReference>
<dbReference type="InterPro" id="IPR013762">
    <property type="entry name" value="Integrase-like_cat_sf"/>
</dbReference>
<accession>A0A087B2T2</accession>
<dbReference type="Gene3D" id="1.10.150.130">
    <property type="match status" value="1"/>
</dbReference>
<keyword evidence="8" id="KW-1185">Reference proteome</keyword>
<dbReference type="InterPro" id="IPR044068">
    <property type="entry name" value="CB"/>
</dbReference>
<dbReference type="GO" id="GO:0003677">
    <property type="term" value="F:DNA binding"/>
    <property type="evidence" value="ECO:0007669"/>
    <property type="project" value="UniProtKB-UniRule"/>
</dbReference>
<dbReference type="GO" id="GO:0015074">
    <property type="term" value="P:DNA integration"/>
    <property type="evidence" value="ECO:0007669"/>
    <property type="project" value="InterPro"/>
</dbReference>
<gene>
    <name evidence="7" type="ORF">BCUN_1098</name>
</gene>
<dbReference type="PROSITE" id="PS51900">
    <property type="entry name" value="CB"/>
    <property type="match status" value="1"/>
</dbReference>
<feature type="domain" description="Tyr recombinase" evidence="5">
    <location>
        <begin position="165"/>
        <end position="350"/>
    </location>
</feature>
<sequence>MDASIHPYTKSGKRQYYVKWRDADGRQHTKRGFPTKRDAKLFIANLTTGTAAGTWVDPQDGRATVGTLGRAWLAMKRGIVKQTTYDTYETAWRVHVAPRWAARQIGTIRYSEVQSWVSEMAGQSSAKVVTRAYSVLSAICATAVADRLIAANPCEGVQLPRQCPTPRQYLDVPQLLALADAAGDWRPLVLTLGFCGLRIGEARGLRVKDVDFSRGRLHVTRSVSQRGGTFHVSAPKTWETRDVPATAEVLDALRPLLVGRGPDELVFTSPYDGGYIRDAKRHGSWLEGAAKRAGVPPVTAHELRHTAASIAISAGANVKAVQRMLGHKTAAMTLDTYADLFDADLDAVADAMGSQIAAVRTI</sequence>
<dbReference type="AlphaFoldDB" id="A0A087B2T2"/>
<dbReference type="STRING" id="1688.BCUN_1098"/>
<dbReference type="Pfam" id="PF00589">
    <property type="entry name" value="Phage_integrase"/>
    <property type="match status" value="1"/>
</dbReference>
<evidence type="ECO:0000256" key="3">
    <source>
        <dbReference type="ARBA" id="ARBA00023172"/>
    </source>
</evidence>
<dbReference type="InterPro" id="IPR011010">
    <property type="entry name" value="DNA_brk_join_enz"/>
</dbReference>
<keyword evidence="2 4" id="KW-0238">DNA-binding</keyword>
<evidence type="ECO:0000313" key="8">
    <source>
        <dbReference type="Proteomes" id="UP000029067"/>
    </source>
</evidence>
<evidence type="ECO:0000259" key="6">
    <source>
        <dbReference type="PROSITE" id="PS51900"/>
    </source>
</evidence>
<comment type="similarity">
    <text evidence="1">Belongs to the 'phage' integrase family.</text>
</comment>
<dbReference type="OrthoDB" id="1822491at2"/>
<comment type="caution">
    <text evidence="7">The sequence shown here is derived from an EMBL/GenBank/DDBJ whole genome shotgun (WGS) entry which is preliminary data.</text>
</comment>
<dbReference type="InterPro" id="IPR050090">
    <property type="entry name" value="Tyrosine_recombinase_XerCD"/>
</dbReference>
<proteinExistence type="inferred from homology"/>
<dbReference type="PANTHER" id="PTHR30349">
    <property type="entry name" value="PHAGE INTEGRASE-RELATED"/>
    <property type="match status" value="1"/>
</dbReference>
<evidence type="ECO:0000256" key="1">
    <source>
        <dbReference type="ARBA" id="ARBA00008857"/>
    </source>
</evidence>
<name>A0A087B2T2_9BIFI</name>
<dbReference type="PROSITE" id="PS51898">
    <property type="entry name" value="TYR_RECOMBINASE"/>
    <property type="match status" value="1"/>
</dbReference>
<protein>
    <submittedName>
        <fullName evidence="7">Phage integrase</fullName>
    </submittedName>
</protein>
<dbReference type="InterPro" id="IPR010998">
    <property type="entry name" value="Integrase_recombinase_N"/>
</dbReference>
<dbReference type="InterPro" id="IPR002104">
    <property type="entry name" value="Integrase_catalytic"/>
</dbReference>
<dbReference type="Proteomes" id="UP000029067">
    <property type="component" value="Unassembled WGS sequence"/>
</dbReference>
<keyword evidence="3" id="KW-0233">DNA recombination</keyword>
<dbReference type="GO" id="GO:0006310">
    <property type="term" value="P:DNA recombination"/>
    <property type="evidence" value="ECO:0007669"/>
    <property type="project" value="UniProtKB-KW"/>
</dbReference>
<evidence type="ECO:0000313" key="7">
    <source>
        <dbReference type="EMBL" id="KFI65332.1"/>
    </source>
</evidence>
<dbReference type="Gene3D" id="1.10.443.10">
    <property type="entry name" value="Intergrase catalytic core"/>
    <property type="match status" value="1"/>
</dbReference>
<evidence type="ECO:0000256" key="2">
    <source>
        <dbReference type="ARBA" id="ARBA00023125"/>
    </source>
</evidence>
<evidence type="ECO:0000256" key="4">
    <source>
        <dbReference type="PROSITE-ProRule" id="PRU01248"/>
    </source>
</evidence>
<dbReference type="SUPFAM" id="SSF56349">
    <property type="entry name" value="DNA breaking-rejoining enzymes"/>
    <property type="match status" value="1"/>
</dbReference>
<dbReference type="CDD" id="cd01189">
    <property type="entry name" value="INT_ICEBs1_C_like"/>
    <property type="match status" value="1"/>
</dbReference>
<dbReference type="EMBL" id="JGYV01000002">
    <property type="protein sequence ID" value="KFI65332.1"/>
    <property type="molecule type" value="Genomic_DNA"/>
</dbReference>
<dbReference type="eggNOG" id="COG4974">
    <property type="taxonomic scope" value="Bacteria"/>
</dbReference>
<evidence type="ECO:0000259" key="5">
    <source>
        <dbReference type="PROSITE" id="PS51898"/>
    </source>
</evidence>
<reference evidence="7 8" key="1">
    <citation type="submission" date="2014-03" db="EMBL/GenBank/DDBJ databases">
        <title>Genomics of Bifidobacteria.</title>
        <authorList>
            <person name="Ventura M."/>
            <person name="Milani C."/>
            <person name="Lugli G.A."/>
        </authorList>
    </citation>
    <scope>NUCLEOTIDE SEQUENCE [LARGE SCALE GENOMIC DNA]</scope>
    <source>
        <strain evidence="7 8">LMG 10738</strain>
    </source>
</reference>